<name>A0A974XLA4_9FIRM</name>
<proteinExistence type="inferred from homology"/>
<feature type="transmembrane region" description="Helical" evidence="9">
    <location>
        <begin position="88"/>
        <end position="106"/>
    </location>
</feature>
<protein>
    <recommendedName>
        <fullName evidence="9">Lipoprotein signal peptidase</fullName>
        <ecNumber evidence="9">3.4.23.36</ecNumber>
    </recommendedName>
    <alternativeName>
        <fullName evidence="9">Prolipoprotein signal peptidase</fullName>
    </alternativeName>
    <alternativeName>
        <fullName evidence="9">Signal peptidase II</fullName>
        <shortName evidence="9">SPase II</shortName>
    </alternativeName>
</protein>
<dbReference type="GO" id="GO:0005886">
    <property type="term" value="C:plasma membrane"/>
    <property type="evidence" value="ECO:0007669"/>
    <property type="project" value="UniProtKB-SubCell"/>
</dbReference>
<keyword evidence="4 9" id="KW-0812">Transmembrane</keyword>
<evidence type="ECO:0000256" key="4">
    <source>
        <dbReference type="ARBA" id="ARBA00022692"/>
    </source>
</evidence>
<evidence type="ECO:0000256" key="1">
    <source>
        <dbReference type="ARBA" id="ARBA00006139"/>
    </source>
</evidence>
<keyword evidence="12" id="KW-1185">Reference proteome</keyword>
<dbReference type="EC" id="3.4.23.36" evidence="9"/>
<evidence type="ECO:0000256" key="5">
    <source>
        <dbReference type="ARBA" id="ARBA00022750"/>
    </source>
</evidence>
<dbReference type="GO" id="GO:0004190">
    <property type="term" value="F:aspartic-type endopeptidase activity"/>
    <property type="evidence" value="ECO:0007669"/>
    <property type="project" value="UniProtKB-UniRule"/>
</dbReference>
<dbReference type="KEGG" id="alka:J0B03_09630"/>
<evidence type="ECO:0000256" key="6">
    <source>
        <dbReference type="ARBA" id="ARBA00022801"/>
    </source>
</evidence>
<feature type="transmembrane region" description="Helical" evidence="9">
    <location>
        <begin position="62"/>
        <end position="82"/>
    </location>
</feature>
<dbReference type="RefSeq" id="WP_207299398.1">
    <property type="nucleotide sequence ID" value="NZ_CP071444.1"/>
</dbReference>
<comment type="function">
    <text evidence="9">This protein specifically catalyzes the removal of signal peptides from prolipoproteins.</text>
</comment>
<accession>A0A974XLA4</accession>
<dbReference type="NCBIfam" id="TIGR00077">
    <property type="entry name" value="lspA"/>
    <property type="match status" value="1"/>
</dbReference>
<dbReference type="PANTHER" id="PTHR33695">
    <property type="entry name" value="LIPOPROTEIN SIGNAL PEPTIDASE"/>
    <property type="match status" value="1"/>
</dbReference>
<dbReference type="EMBL" id="CP071444">
    <property type="protein sequence ID" value="QSX08056.1"/>
    <property type="molecule type" value="Genomic_DNA"/>
</dbReference>
<sequence>MAKLVLYILVFLTCFFLDLLMKHLANDRLALRHPVQVYKRLYLVLVHNKGAAYGLLKNRKRLLRILSAFAMFFMVYLFIYTYNNDFSPEFMISLSVVLAGAAGNFSERIRHGYVTDFLYIKVKKMPIFNLADLFIVIGMVFVYYHGLF</sequence>
<keyword evidence="5 9" id="KW-0064">Aspartyl protease</keyword>
<feature type="transmembrane region" description="Helical" evidence="9">
    <location>
        <begin position="6"/>
        <end position="25"/>
    </location>
</feature>
<evidence type="ECO:0000256" key="7">
    <source>
        <dbReference type="ARBA" id="ARBA00022989"/>
    </source>
</evidence>
<dbReference type="Proteomes" id="UP000663499">
    <property type="component" value="Chromosome"/>
</dbReference>
<dbReference type="InterPro" id="IPR001872">
    <property type="entry name" value="Peptidase_A8"/>
</dbReference>
<evidence type="ECO:0000256" key="2">
    <source>
        <dbReference type="ARBA" id="ARBA00022475"/>
    </source>
</evidence>
<evidence type="ECO:0000256" key="10">
    <source>
        <dbReference type="RuleBase" id="RU004181"/>
    </source>
</evidence>
<dbReference type="Pfam" id="PF01252">
    <property type="entry name" value="Peptidase_A8"/>
    <property type="match status" value="1"/>
</dbReference>
<comment type="similarity">
    <text evidence="1 9 10">Belongs to the peptidase A8 family.</text>
</comment>
<keyword evidence="7 9" id="KW-1133">Transmembrane helix</keyword>
<dbReference type="HAMAP" id="MF_00161">
    <property type="entry name" value="LspA"/>
    <property type="match status" value="1"/>
</dbReference>
<keyword evidence="8 9" id="KW-0472">Membrane</keyword>
<evidence type="ECO:0000256" key="9">
    <source>
        <dbReference type="HAMAP-Rule" id="MF_00161"/>
    </source>
</evidence>
<feature type="active site" evidence="9">
    <location>
        <position position="132"/>
    </location>
</feature>
<evidence type="ECO:0000256" key="3">
    <source>
        <dbReference type="ARBA" id="ARBA00022670"/>
    </source>
</evidence>
<dbReference type="GO" id="GO:0006508">
    <property type="term" value="P:proteolysis"/>
    <property type="evidence" value="ECO:0007669"/>
    <property type="project" value="UniProtKB-KW"/>
</dbReference>
<dbReference type="AlphaFoldDB" id="A0A974XLA4"/>
<dbReference type="PANTHER" id="PTHR33695:SF1">
    <property type="entry name" value="LIPOPROTEIN SIGNAL PEPTIDASE"/>
    <property type="match status" value="1"/>
</dbReference>
<gene>
    <name evidence="9 11" type="primary">lspA</name>
    <name evidence="11" type="ORF">J0B03_09630</name>
</gene>
<comment type="catalytic activity">
    <reaction evidence="9">
        <text>Release of signal peptides from bacterial membrane prolipoproteins. Hydrolyzes -Xaa-Yaa-Zaa-|-(S,diacylglyceryl)Cys-, in which Xaa is hydrophobic (preferably Leu), and Yaa (Ala or Ser) and Zaa (Gly or Ala) have small, neutral side chains.</text>
        <dbReference type="EC" id="3.4.23.36"/>
    </reaction>
</comment>
<evidence type="ECO:0000256" key="8">
    <source>
        <dbReference type="ARBA" id="ARBA00023136"/>
    </source>
</evidence>
<keyword evidence="6 9" id="KW-0378">Hydrolase</keyword>
<comment type="subcellular location">
    <subcellularLocation>
        <location evidence="9">Cell membrane</location>
        <topology evidence="9">Multi-pass membrane protein</topology>
    </subcellularLocation>
</comment>
<organism evidence="11 12">
    <name type="scientific">Alkalibacter rhizosphaerae</name>
    <dbReference type="NCBI Taxonomy" id="2815577"/>
    <lineage>
        <taxon>Bacteria</taxon>
        <taxon>Bacillati</taxon>
        <taxon>Bacillota</taxon>
        <taxon>Clostridia</taxon>
        <taxon>Eubacteriales</taxon>
        <taxon>Eubacteriaceae</taxon>
        <taxon>Alkalibacter</taxon>
    </lineage>
</organism>
<evidence type="ECO:0000313" key="12">
    <source>
        <dbReference type="Proteomes" id="UP000663499"/>
    </source>
</evidence>
<keyword evidence="2 9" id="KW-1003">Cell membrane</keyword>
<comment type="pathway">
    <text evidence="9">Protein modification; lipoprotein biosynthesis (signal peptide cleavage).</text>
</comment>
<feature type="active site" evidence="9">
    <location>
        <position position="116"/>
    </location>
</feature>
<evidence type="ECO:0000313" key="11">
    <source>
        <dbReference type="EMBL" id="QSX08056.1"/>
    </source>
</evidence>
<keyword evidence="3 9" id="KW-0645">Protease</keyword>
<reference evidence="11" key="1">
    <citation type="submission" date="2021-03" db="EMBL/GenBank/DDBJ databases">
        <title>Alkalibacter marinus sp. nov., isolated from tidal flat sediment.</title>
        <authorList>
            <person name="Namirimu T."/>
            <person name="Yang J.-A."/>
            <person name="Yang S.-H."/>
            <person name="Kim Y.-J."/>
            <person name="Kwon K.K."/>
        </authorList>
    </citation>
    <scope>NUCLEOTIDE SEQUENCE</scope>
    <source>
        <strain evidence="11">ES005</strain>
    </source>
</reference>
<dbReference type="PRINTS" id="PR00781">
    <property type="entry name" value="LIPOSIGPTASE"/>
</dbReference>
<feature type="transmembrane region" description="Helical" evidence="9">
    <location>
        <begin position="127"/>
        <end position="146"/>
    </location>
</feature>